<sequence>MSRIGHGNAHQIREIWLEWPAMRRRAYDELPSWTPPDPKAFPALPNLRTLHIRINWASSTTAQRWLKKLEKWPTDTSYARIRMYDINNMIAVTNEWGPRPEPLVRGLFISNDGWSAQEKIRLVELTRSILLDSCELSQCDGADSGDFILNLRITSPTILDPTFYPDSMLKRAVYQKALELIFSWLSRAWASGHALDQIKLYANYGPDVSSVDPESLLPVIDHILNIHLLVTPKVVWHVLKGFGTSEDYPWSSVEIKVEHKQESYSDCAFCPPVKDIQAILGAMHLPLNFSQKVSSSPNEASRH</sequence>
<organism evidence="1 2">
    <name type="scientific">Ramalina farinacea</name>
    <dbReference type="NCBI Taxonomy" id="258253"/>
    <lineage>
        <taxon>Eukaryota</taxon>
        <taxon>Fungi</taxon>
        <taxon>Dikarya</taxon>
        <taxon>Ascomycota</taxon>
        <taxon>Pezizomycotina</taxon>
        <taxon>Lecanoromycetes</taxon>
        <taxon>OSLEUM clade</taxon>
        <taxon>Lecanoromycetidae</taxon>
        <taxon>Lecanorales</taxon>
        <taxon>Lecanorineae</taxon>
        <taxon>Ramalinaceae</taxon>
        <taxon>Ramalina</taxon>
    </lineage>
</organism>
<dbReference type="EMBL" id="JAPUFD010000019">
    <property type="protein sequence ID" value="MDI1492528.1"/>
    <property type="molecule type" value="Genomic_DNA"/>
</dbReference>
<accession>A0AA43TYD1</accession>
<evidence type="ECO:0000313" key="1">
    <source>
        <dbReference type="EMBL" id="MDI1492528.1"/>
    </source>
</evidence>
<evidence type="ECO:0000313" key="2">
    <source>
        <dbReference type="Proteomes" id="UP001161017"/>
    </source>
</evidence>
<reference evidence="1" key="1">
    <citation type="journal article" date="2023" name="Genome Biol. Evol.">
        <title>First Whole Genome Sequence and Flow Cytometry Genome Size Data for the Lichen-Forming Fungus Ramalina farinacea (Ascomycota).</title>
        <authorList>
            <person name="Llewellyn T."/>
            <person name="Mian S."/>
            <person name="Hill R."/>
            <person name="Leitch I.J."/>
            <person name="Gaya E."/>
        </authorList>
    </citation>
    <scope>NUCLEOTIDE SEQUENCE</scope>
    <source>
        <strain evidence="1">LIQ254RAFAR</strain>
    </source>
</reference>
<gene>
    <name evidence="1" type="ORF">OHK93_003742</name>
</gene>
<protein>
    <submittedName>
        <fullName evidence="1">Uncharacterized protein</fullName>
    </submittedName>
</protein>
<dbReference type="AlphaFoldDB" id="A0AA43TYD1"/>
<proteinExistence type="predicted"/>
<comment type="caution">
    <text evidence="1">The sequence shown here is derived from an EMBL/GenBank/DDBJ whole genome shotgun (WGS) entry which is preliminary data.</text>
</comment>
<name>A0AA43TYD1_9LECA</name>
<keyword evidence="2" id="KW-1185">Reference proteome</keyword>
<dbReference type="Proteomes" id="UP001161017">
    <property type="component" value="Unassembled WGS sequence"/>
</dbReference>